<dbReference type="InterPro" id="IPR050270">
    <property type="entry name" value="DegV_domain_contain"/>
</dbReference>
<organism evidence="2 3">
    <name type="scientific">Thermanaerothrix solaris</name>
    <dbReference type="NCBI Taxonomy" id="3058434"/>
    <lineage>
        <taxon>Bacteria</taxon>
        <taxon>Bacillati</taxon>
        <taxon>Chloroflexota</taxon>
        <taxon>Anaerolineae</taxon>
        <taxon>Anaerolineales</taxon>
        <taxon>Anaerolineaceae</taxon>
        <taxon>Thermanaerothrix</taxon>
    </lineage>
</organism>
<dbReference type="Proteomes" id="UP001254165">
    <property type="component" value="Unassembled WGS sequence"/>
</dbReference>
<dbReference type="PROSITE" id="PS51482">
    <property type="entry name" value="DEGV"/>
    <property type="match status" value="1"/>
</dbReference>
<protein>
    <submittedName>
        <fullName evidence="2">DegV family protein</fullName>
    </submittedName>
</protein>
<sequence>MSQPIALIADSTCDLPPEWVERYGILIVPQTIIFGQEVFLDGIDMTAEAFYARLERSGEHPTSSQPPPEAFLRAFQTAAEQGAREAITFVVSSHMSGTYQSALRAAAESPIPVHVVDSCNNSMGMGWQVMAAARARERGGDVAAMLEAARKVREVMVYYVALDTLAYLHQGGRIGAAARLLGSIIQIKPLVYVKPSDGTVAASIPARSRAGVIENLFREFFKHVDTTRPLHIAVLHNACLADAEALAQRVQATYHPQELIIRPASPTLGVHTGPRAIALCGYAEPA</sequence>
<reference evidence="2 3" key="1">
    <citation type="submission" date="2023-07" db="EMBL/GenBank/DDBJ databases">
        <title>Novel species of Thermanaerothrix with wide hydrolytic capabilities.</title>
        <authorList>
            <person name="Zayulina K.S."/>
            <person name="Podosokorskaya O.A."/>
            <person name="Elcheninov A.G."/>
        </authorList>
    </citation>
    <scope>NUCLEOTIDE SEQUENCE [LARGE SCALE GENOMIC DNA]</scope>
    <source>
        <strain evidence="2 3">4228-RoL</strain>
    </source>
</reference>
<dbReference type="NCBIfam" id="TIGR00762">
    <property type="entry name" value="DegV"/>
    <property type="match status" value="1"/>
</dbReference>
<comment type="caution">
    <text evidence="2">The sequence shown here is derived from an EMBL/GenBank/DDBJ whole genome shotgun (WGS) entry which is preliminary data.</text>
</comment>
<dbReference type="Pfam" id="PF02645">
    <property type="entry name" value="DegV"/>
    <property type="match status" value="1"/>
</dbReference>
<evidence type="ECO:0000313" key="3">
    <source>
        <dbReference type="Proteomes" id="UP001254165"/>
    </source>
</evidence>
<dbReference type="SUPFAM" id="SSF82549">
    <property type="entry name" value="DAK1/DegV-like"/>
    <property type="match status" value="1"/>
</dbReference>
<accession>A0ABU3NQF6</accession>
<keyword evidence="1" id="KW-0446">Lipid-binding</keyword>
<dbReference type="InterPro" id="IPR043168">
    <property type="entry name" value="DegV_C"/>
</dbReference>
<gene>
    <name evidence="2" type="ORF">QYE77_09200</name>
</gene>
<proteinExistence type="predicted"/>
<name>A0ABU3NQF6_9CHLR</name>
<dbReference type="RefSeq" id="WP_315625102.1">
    <property type="nucleotide sequence ID" value="NZ_JAUHMF010000002.1"/>
</dbReference>
<keyword evidence="3" id="KW-1185">Reference proteome</keyword>
<dbReference type="InterPro" id="IPR003797">
    <property type="entry name" value="DegV"/>
</dbReference>
<dbReference type="PANTHER" id="PTHR33434">
    <property type="entry name" value="DEGV DOMAIN-CONTAINING PROTEIN DR_1986-RELATED"/>
    <property type="match status" value="1"/>
</dbReference>
<evidence type="ECO:0000256" key="1">
    <source>
        <dbReference type="ARBA" id="ARBA00023121"/>
    </source>
</evidence>
<dbReference type="PANTHER" id="PTHR33434:SF2">
    <property type="entry name" value="FATTY ACID-BINDING PROTEIN TM_1468"/>
    <property type="match status" value="1"/>
</dbReference>
<evidence type="ECO:0000313" key="2">
    <source>
        <dbReference type="EMBL" id="MDT8898443.1"/>
    </source>
</evidence>
<dbReference type="EMBL" id="JAUHMF010000002">
    <property type="protein sequence ID" value="MDT8898443.1"/>
    <property type="molecule type" value="Genomic_DNA"/>
</dbReference>
<dbReference type="Gene3D" id="3.40.50.10170">
    <property type="match status" value="1"/>
</dbReference>
<dbReference type="Gene3D" id="3.30.1180.10">
    <property type="match status" value="1"/>
</dbReference>